<organism evidence="1 2">
    <name type="scientific">Ameyamaea chiangmaiensis</name>
    <dbReference type="NCBI Taxonomy" id="442969"/>
    <lineage>
        <taxon>Bacteria</taxon>
        <taxon>Pseudomonadati</taxon>
        <taxon>Pseudomonadota</taxon>
        <taxon>Alphaproteobacteria</taxon>
        <taxon>Acetobacterales</taxon>
        <taxon>Acetobacteraceae</taxon>
        <taxon>Ameyamaea</taxon>
    </lineage>
</organism>
<evidence type="ECO:0000313" key="2">
    <source>
        <dbReference type="Proteomes" id="UP000585665"/>
    </source>
</evidence>
<protein>
    <submittedName>
        <fullName evidence="1">Serine--tRNA ligase</fullName>
        <ecNumber evidence="1">6.1.1.11</ecNumber>
    </submittedName>
</protein>
<comment type="caution">
    <text evidence="1">The sequence shown here is derived from an EMBL/GenBank/DDBJ whole genome shotgun (WGS) entry which is preliminary data.</text>
</comment>
<dbReference type="InterPro" id="IPR010978">
    <property type="entry name" value="tRNA-bd_arm"/>
</dbReference>
<dbReference type="Gene3D" id="1.10.287.40">
    <property type="entry name" value="Serine-tRNA synthetase, tRNA binding domain"/>
    <property type="match status" value="1"/>
</dbReference>
<accession>A0A850PKP4</accession>
<dbReference type="EMBL" id="JABXXR010000207">
    <property type="protein sequence ID" value="NVN41891.1"/>
    <property type="molecule type" value="Genomic_DNA"/>
</dbReference>
<dbReference type="Proteomes" id="UP000585665">
    <property type="component" value="Unassembled WGS sequence"/>
</dbReference>
<dbReference type="GO" id="GO:0004828">
    <property type="term" value="F:serine-tRNA ligase activity"/>
    <property type="evidence" value="ECO:0007669"/>
    <property type="project" value="UniProtKB-EC"/>
</dbReference>
<reference evidence="1 2" key="1">
    <citation type="submission" date="2020-06" db="EMBL/GenBank/DDBJ databases">
        <title>Description of novel acetic acid bacteria.</title>
        <authorList>
            <person name="Sombolestani A."/>
        </authorList>
    </citation>
    <scope>NUCLEOTIDE SEQUENCE [LARGE SCALE GENOMIC DNA]</scope>
    <source>
        <strain evidence="1 2">LMG 27010</strain>
    </source>
</reference>
<sequence>MHDLRALRADPAAFDADLARRGVSPVAGAIVSRDEERRAALTRLQE</sequence>
<dbReference type="InterPro" id="IPR042103">
    <property type="entry name" value="SerRS_1_N_sf"/>
</dbReference>
<dbReference type="EC" id="6.1.1.11" evidence="1"/>
<gene>
    <name evidence="1" type="ORF">HUK82_15185</name>
</gene>
<name>A0A850PKP4_9PROT</name>
<dbReference type="AlphaFoldDB" id="A0A850PKP4"/>
<proteinExistence type="predicted"/>
<keyword evidence="2" id="KW-1185">Reference proteome</keyword>
<dbReference type="GO" id="GO:0000166">
    <property type="term" value="F:nucleotide binding"/>
    <property type="evidence" value="ECO:0007669"/>
    <property type="project" value="InterPro"/>
</dbReference>
<keyword evidence="1" id="KW-0436">Ligase</keyword>
<dbReference type="SUPFAM" id="SSF46589">
    <property type="entry name" value="tRNA-binding arm"/>
    <property type="match status" value="1"/>
</dbReference>
<evidence type="ECO:0000313" key="1">
    <source>
        <dbReference type="EMBL" id="NVN41891.1"/>
    </source>
</evidence>
<feature type="non-terminal residue" evidence="1">
    <location>
        <position position="46"/>
    </location>
</feature>